<dbReference type="SUPFAM" id="SSF51556">
    <property type="entry name" value="Metallo-dependent hydrolases"/>
    <property type="match status" value="1"/>
</dbReference>
<evidence type="ECO:0000259" key="2">
    <source>
        <dbReference type="Pfam" id="PF04909"/>
    </source>
</evidence>
<keyword evidence="1" id="KW-0472">Membrane</keyword>
<dbReference type="Gene3D" id="3.20.20.140">
    <property type="entry name" value="Metal-dependent hydrolases"/>
    <property type="match status" value="1"/>
</dbReference>
<evidence type="ECO:0000313" key="3">
    <source>
        <dbReference type="EMBL" id="OGY92907.1"/>
    </source>
</evidence>
<keyword evidence="1" id="KW-0812">Transmembrane</keyword>
<keyword evidence="1" id="KW-1133">Transmembrane helix</keyword>
<dbReference type="AlphaFoldDB" id="A0A1G2BXJ3"/>
<dbReference type="InterPro" id="IPR006680">
    <property type="entry name" value="Amidohydro-rel"/>
</dbReference>
<dbReference type="InterPro" id="IPR032466">
    <property type="entry name" value="Metal_Hydrolase"/>
</dbReference>
<accession>A0A1G2BXJ3</accession>
<reference evidence="3 4" key="1">
    <citation type="journal article" date="2016" name="Nat. Commun.">
        <title>Thousands of microbial genomes shed light on interconnected biogeochemical processes in an aquifer system.</title>
        <authorList>
            <person name="Anantharaman K."/>
            <person name="Brown C.T."/>
            <person name="Hug L.A."/>
            <person name="Sharon I."/>
            <person name="Castelle C.J."/>
            <person name="Probst A.J."/>
            <person name="Thomas B.C."/>
            <person name="Singh A."/>
            <person name="Wilkins M.J."/>
            <person name="Karaoz U."/>
            <person name="Brodie E.L."/>
            <person name="Williams K.H."/>
            <person name="Hubbard S.S."/>
            <person name="Banfield J.F."/>
        </authorList>
    </citation>
    <scope>NUCLEOTIDE SEQUENCE [LARGE SCALE GENOMIC DNA]</scope>
</reference>
<comment type="caution">
    <text evidence="3">The sequence shown here is derived from an EMBL/GenBank/DDBJ whole genome shotgun (WGS) entry which is preliminary data.</text>
</comment>
<evidence type="ECO:0000256" key="1">
    <source>
        <dbReference type="SAM" id="Phobius"/>
    </source>
</evidence>
<dbReference type="EMBL" id="MHKN01000006">
    <property type="protein sequence ID" value="OGY92907.1"/>
    <property type="molecule type" value="Genomic_DNA"/>
</dbReference>
<evidence type="ECO:0000313" key="4">
    <source>
        <dbReference type="Proteomes" id="UP000177349"/>
    </source>
</evidence>
<sequence length="357" mass="41646">MSSKLDLFINEFRKIKKSYNFDVVDVHVHPFDVMGVIHFSDHKTIDAQRFDKLDISPNALERLRFGPIVNLFAEIFCRLTPKQVNNEIKNSFTNVNTARIITEMDQSLVDHCFLVPIEPWSRTIDITRSFRNKRFSYVGSIDIQAIKEGNIEATICRMKEELNIVGLKLHPNLQNFYPQPRMNKNDIANKLHKILSITSKLKLFLMIHGGRSFFTNQMDTRYGQRFRGKDNGLLVNFIDQGGESELFSSYRMPIIICHAAHYGALSFDSERIDLIRRKYPNVFFDTAGTSPKVILKMLRLVGYKRIVFGSDALYNSMMFNLLFLFRATRIYARRTQRFEDALSRICSLNIKKITRQY</sequence>
<dbReference type="Proteomes" id="UP000177349">
    <property type="component" value="Unassembled WGS sequence"/>
</dbReference>
<name>A0A1G2BXJ3_9BACT</name>
<dbReference type="Pfam" id="PF04909">
    <property type="entry name" value="Amidohydro_2"/>
    <property type="match status" value="1"/>
</dbReference>
<protein>
    <recommendedName>
        <fullName evidence="2">Amidohydrolase-related domain-containing protein</fullName>
    </recommendedName>
</protein>
<organism evidence="3 4">
    <name type="scientific">Candidatus Komeilibacteria bacterium RIFCSPLOWO2_01_FULL_53_11</name>
    <dbReference type="NCBI Taxonomy" id="1798552"/>
    <lineage>
        <taxon>Bacteria</taxon>
        <taxon>Candidatus Komeiliibacteriota</taxon>
    </lineage>
</organism>
<feature type="transmembrane region" description="Helical" evidence="1">
    <location>
        <begin position="306"/>
        <end position="325"/>
    </location>
</feature>
<proteinExistence type="predicted"/>
<gene>
    <name evidence="3" type="ORF">A3B31_00910</name>
</gene>
<feature type="domain" description="Amidohydrolase-related" evidence="2">
    <location>
        <begin position="152"/>
        <end position="314"/>
    </location>
</feature>
<dbReference type="GO" id="GO:0016787">
    <property type="term" value="F:hydrolase activity"/>
    <property type="evidence" value="ECO:0007669"/>
    <property type="project" value="InterPro"/>
</dbReference>